<evidence type="ECO:0000313" key="2">
    <source>
        <dbReference type="EMBL" id="KYQ47256.1"/>
    </source>
</evidence>
<keyword evidence="1" id="KW-0812">Transmembrane</keyword>
<dbReference type="AlphaFoldDB" id="A0A151WHE1"/>
<keyword evidence="1" id="KW-0472">Membrane</keyword>
<dbReference type="EMBL" id="KQ983120">
    <property type="protein sequence ID" value="KYQ47256.1"/>
    <property type="molecule type" value="Genomic_DNA"/>
</dbReference>
<evidence type="ECO:0000313" key="3">
    <source>
        <dbReference type="Proteomes" id="UP000075809"/>
    </source>
</evidence>
<organism evidence="2 3">
    <name type="scientific">Mycetomoellerius zeteki</name>
    <dbReference type="NCBI Taxonomy" id="64791"/>
    <lineage>
        <taxon>Eukaryota</taxon>
        <taxon>Metazoa</taxon>
        <taxon>Ecdysozoa</taxon>
        <taxon>Arthropoda</taxon>
        <taxon>Hexapoda</taxon>
        <taxon>Insecta</taxon>
        <taxon>Pterygota</taxon>
        <taxon>Neoptera</taxon>
        <taxon>Endopterygota</taxon>
        <taxon>Hymenoptera</taxon>
        <taxon>Apocrita</taxon>
        <taxon>Aculeata</taxon>
        <taxon>Formicoidea</taxon>
        <taxon>Formicidae</taxon>
        <taxon>Myrmicinae</taxon>
        <taxon>Mycetomoellerius</taxon>
    </lineage>
</organism>
<evidence type="ECO:0000256" key="1">
    <source>
        <dbReference type="SAM" id="Phobius"/>
    </source>
</evidence>
<reference evidence="2 3" key="1">
    <citation type="submission" date="2015-09" db="EMBL/GenBank/DDBJ databases">
        <title>Trachymyrmex zeteki WGS genome.</title>
        <authorList>
            <person name="Nygaard S."/>
            <person name="Hu H."/>
            <person name="Boomsma J."/>
            <person name="Zhang G."/>
        </authorList>
    </citation>
    <scope>NUCLEOTIDE SEQUENCE [LARGE SCALE GENOMIC DNA]</scope>
    <source>
        <strain evidence="2">Tzet28-1</strain>
        <tissue evidence="2">Whole body</tissue>
    </source>
</reference>
<keyword evidence="3" id="KW-1185">Reference proteome</keyword>
<feature type="transmembrane region" description="Helical" evidence="1">
    <location>
        <begin position="45"/>
        <end position="68"/>
    </location>
</feature>
<protein>
    <submittedName>
        <fullName evidence="2">Uncharacterized protein</fullName>
    </submittedName>
</protein>
<accession>A0A151WHE1</accession>
<proteinExistence type="predicted"/>
<dbReference type="Proteomes" id="UP000075809">
    <property type="component" value="Unassembled WGS sequence"/>
</dbReference>
<gene>
    <name evidence="2" type="ORF">ALC60_13741</name>
</gene>
<name>A0A151WHE1_9HYME</name>
<sequence>MTKIFADVFESIHTSTRMHVGNIKIERYASHFVCNTQNKKNCIPLAIICIPVNIFLPMLRSVISLGYLNEVSSKKSLPSQQ</sequence>
<keyword evidence="1" id="KW-1133">Transmembrane helix</keyword>